<organism evidence="2">
    <name type="scientific">Malaco herpesvirus 1</name>
    <dbReference type="NCBI Taxonomy" id="3031797"/>
    <lineage>
        <taxon>Viruses</taxon>
        <taxon>Duplodnaviria</taxon>
        <taxon>Heunggongvirae</taxon>
        <taxon>Peploviricota</taxon>
        <taxon>Herviviricetes</taxon>
        <taxon>Herpesvirales</taxon>
        <taxon>Malacoherpesviridae</taxon>
    </lineage>
</organism>
<feature type="transmembrane region" description="Helical" evidence="1">
    <location>
        <begin position="84"/>
        <end position="109"/>
    </location>
</feature>
<evidence type="ECO:0000256" key="1">
    <source>
        <dbReference type="SAM" id="Phobius"/>
    </source>
</evidence>
<dbReference type="EMBL" id="BK063097">
    <property type="protein sequence ID" value="DBA11826.1"/>
    <property type="molecule type" value="Genomic_DNA"/>
</dbReference>
<accession>A0AA48SFH6</accession>
<reference evidence="2" key="1">
    <citation type="journal article" date="2023" name="Front. Mar. Sci.">
        <title>Tracing the invertebrate herpesviruses in the global sequence datasets.</title>
        <authorList>
            <person name="Rosani U."/>
            <person name="Gaia M."/>
            <person name="Delmont T.O."/>
            <person name="Krupovic M."/>
        </authorList>
    </citation>
    <scope>NUCLEOTIDE SEQUENCE</scope>
    <source>
        <strain evidence="2">MalacoHV1/China/2018</strain>
    </source>
</reference>
<keyword evidence="1" id="KW-0812">Transmembrane</keyword>
<keyword evidence="1" id="KW-1133">Transmembrane helix</keyword>
<feature type="transmembrane region" description="Helical" evidence="1">
    <location>
        <begin position="40"/>
        <end position="64"/>
    </location>
</feature>
<reference evidence="2" key="2">
    <citation type="submission" date="2023-01" db="EMBL/GenBank/DDBJ databases">
        <authorList>
            <person name="Rosani U."/>
            <person name="Delmont T.O."/>
            <person name="Gaia M."/>
            <person name="Krupovic M."/>
        </authorList>
    </citation>
    <scope>NUCLEOTIDE SEQUENCE</scope>
    <source>
        <strain evidence="2">MalacoHV1/China/2018</strain>
    </source>
</reference>
<name>A0AA48SFH6_9VIRU</name>
<sequence length="121" mass="14089">MRQHFFHDIDLNPVWFYRSNIGFPFLSILRFHPRRLSGSFSFLSGFIFFLYTLPPNGFFLGFLLEFFNHARIKKLKSAPSCLTFTFSFFFCLLSFWTVSGSTAVVISVYDFDVPSMGVFSC</sequence>
<protein>
    <submittedName>
        <fullName evidence="2">ORF125</fullName>
    </submittedName>
</protein>
<keyword evidence="1" id="KW-0472">Membrane</keyword>
<proteinExistence type="predicted"/>
<evidence type="ECO:0000313" key="2">
    <source>
        <dbReference type="EMBL" id="DBA11826.1"/>
    </source>
</evidence>